<sequence>MTMNYTVTEVNLNHTEWWTDRIKAVPYDSLMTYFLIIDYIIIVPIIVGNLLILISICRYQRLRTRMHILIGNLAVSDLLLGAIFIPYDILFMTNLEFTSNMYICLTRTALLYTFLGASVLNLLAISFERYISIIHPLYPWEHSKFILVGIISASWIFSATLGLLPLLGWNNWETGMPCDMALVLTKPYRNLIFLFYLLSLIANFVMYVKVVRSALRHIRAIEAHPSLKSNSVPVNIVSLSRPTKKNYKKTKLMMLLLGVFALCWGPYMILVFIDNFFLEESSDLMTARKFVSALGMLNSGLNWIIFGLKNSTFRSAFKDILTCGHASSEGSLWTSTTC</sequence>
<dbReference type="GO" id="GO:0004930">
    <property type="term" value="F:G protein-coupled receptor activity"/>
    <property type="evidence" value="ECO:0007669"/>
    <property type="project" value="UniProtKB-KW"/>
</dbReference>
<dbReference type="PRINTS" id="PR00237">
    <property type="entry name" value="GPCRRHODOPSN"/>
</dbReference>
<keyword evidence="6" id="KW-0675">Receptor</keyword>
<keyword evidence="4 7" id="KW-1133">Transmembrane helix</keyword>
<feature type="transmembrane region" description="Helical" evidence="7">
    <location>
        <begin position="99"/>
        <end position="124"/>
    </location>
</feature>
<keyword evidence="2" id="KW-1003">Cell membrane</keyword>
<feature type="transmembrane region" description="Helical" evidence="7">
    <location>
        <begin position="290"/>
        <end position="308"/>
    </location>
</feature>
<keyword evidence="10" id="KW-1185">Reference proteome</keyword>
<dbReference type="GO" id="GO:0005886">
    <property type="term" value="C:plasma membrane"/>
    <property type="evidence" value="ECO:0007669"/>
    <property type="project" value="UniProtKB-SubCell"/>
</dbReference>
<keyword evidence="3 6" id="KW-0812">Transmembrane</keyword>
<dbReference type="Proteomes" id="UP001186944">
    <property type="component" value="Unassembled WGS sequence"/>
</dbReference>
<dbReference type="CDD" id="cd00637">
    <property type="entry name" value="7tm_classA_rhodopsin-like"/>
    <property type="match status" value="1"/>
</dbReference>
<evidence type="ECO:0000259" key="8">
    <source>
        <dbReference type="PROSITE" id="PS50262"/>
    </source>
</evidence>
<evidence type="ECO:0000256" key="4">
    <source>
        <dbReference type="ARBA" id="ARBA00022989"/>
    </source>
</evidence>
<gene>
    <name evidence="9" type="ORF">FSP39_004083</name>
</gene>
<dbReference type="AlphaFoldDB" id="A0AA88XS69"/>
<evidence type="ECO:0000256" key="5">
    <source>
        <dbReference type="ARBA" id="ARBA00023136"/>
    </source>
</evidence>
<name>A0AA88XS69_PINIB</name>
<evidence type="ECO:0000256" key="6">
    <source>
        <dbReference type="RuleBase" id="RU000688"/>
    </source>
</evidence>
<comment type="subcellular location">
    <subcellularLocation>
        <location evidence="1">Cell membrane</location>
        <topology evidence="1">Multi-pass membrane protein</topology>
    </subcellularLocation>
</comment>
<feature type="domain" description="G-protein coupled receptors family 1 profile" evidence="8">
    <location>
        <begin position="48"/>
        <end position="306"/>
    </location>
</feature>
<dbReference type="Pfam" id="PF00001">
    <property type="entry name" value="7tm_1"/>
    <property type="match status" value="1"/>
</dbReference>
<evidence type="ECO:0000256" key="7">
    <source>
        <dbReference type="SAM" id="Phobius"/>
    </source>
</evidence>
<organism evidence="9 10">
    <name type="scientific">Pinctada imbricata</name>
    <name type="common">Atlantic pearl-oyster</name>
    <name type="synonym">Pinctada martensii</name>
    <dbReference type="NCBI Taxonomy" id="66713"/>
    <lineage>
        <taxon>Eukaryota</taxon>
        <taxon>Metazoa</taxon>
        <taxon>Spiralia</taxon>
        <taxon>Lophotrochozoa</taxon>
        <taxon>Mollusca</taxon>
        <taxon>Bivalvia</taxon>
        <taxon>Autobranchia</taxon>
        <taxon>Pteriomorphia</taxon>
        <taxon>Pterioida</taxon>
        <taxon>Pterioidea</taxon>
        <taxon>Pteriidae</taxon>
        <taxon>Pinctada</taxon>
    </lineage>
</organism>
<dbReference type="EMBL" id="VSWD01000010">
    <property type="protein sequence ID" value="KAK3089497.1"/>
    <property type="molecule type" value="Genomic_DNA"/>
</dbReference>
<feature type="transmembrane region" description="Helical" evidence="7">
    <location>
        <begin position="33"/>
        <end position="56"/>
    </location>
</feature>
<protein>
    <recommendedName>
        <fullName evidence="8">G-protein coupled receptors family 1 profile domain-containing protein</fullName>
    </recommendedName>
</protein>
<dbReference type="SUPFAM" id="SSF81321">
    <property type="entry name" value="Family A G protein-coupled receptor-like"/>
    <property type="match status" value="1"/>
</dbReference>
<feature type="transmembrane region" description="Helical" evidence="7">
    <location>
        <begin position="68"/>
        <end position="87"/>
    </location>
</feature>
<comment type="similarity">
    <text evidence="6">Belongs to the G-protein coupled receptor 1 family.</text>
</comment>
<comment type="caution">
    <text evidence="9">The sequence shown here is derived from an EMBL/GenBank/DDBJ whole genome shotgun (WGS) entry which is preliminary data.</text>
</comment>
<feature type="transmembrane region" description="Helical" evidence="7">
    <location>
        <begin position="188"/>
        <end position="208"/>
    </location>
</feature>
<keyword evidence="5 7" id="KW-0472">Membrane</keyword>
<dbReference type="PROSITE" id="PS00237">
    <property type="entry name" value="G_PROTEIN_RECEP_F1_1"/>
    <property type="match status" value="1"/>
</dbReference>
<dbReference type="SMART" id="SM01381">
    <property type="entry name" value="7TM_GPCR_Srsx"/>
    <property type="match status" value="1"/>
</dbReference>
<dbReference type="PANTHER" id="PTHR22750">
    <property type="entry name" value="G-PROTEIN COUPLED RECEPTOR"/>
    <property type="match status" value="1"/>
</dbReference>
<evidence type="ECO:0000313" key="10">
    <source>
        <dbReference type="Proteomes" id="UP001186944"/>
    </source>
</evidence>
<evidence type="ECO:0000256" key="3">
    <source>
        <dbReference type="ARBA" id="ARBA00022692"/>
    </source>
</evidence>
<keyword evidence="6" id="KW-0807">Transducer</keyword>
<evidence type="ECO:0000256" key="1">
    <source>
        <dbReference type="ARBA" id="ARBA00004651"/>
    </source>
</evidence>
<keyword evidence="6" id="KW-0297">G-protein coupled receptor</keyword>
<proteinExistence type="inferred from homology"/>
<dbReference type="PROSITE" id="PS50262">
    <property type="entry name" value="G_PROTEIN_RECEP_F1_2"/>
    <property type="match status" value="1"/>
</dbReference>
<feature type="transmembrane region" description="Helical" evidence="7">
    <location>
        <begin position="145"/>
        <end position="168"/>
    </location>
</feature>
<reference evidence="9" key="1">
    <citation type="submission" date="2019-08" db="EMBL/GenBank/DDBJ databases">
        <title>The improved chromosome-level genome for the pearl oyster Pinctada fucata martensii using PacBio sequencing and Hi-C.</title>
        <authorList>
            <person name="Zheng Z."/>
        </authorList>
    </citation>
    <scope>NUCLEOTIDE SEQUENCE</scope>
    <source>
        <strain evidence="9">ZZ-2019</strain>
        <tissue evidence="9">Adductor muscle</tissue>
    </source>
</reference>
<evidence type="ECO:0000256" key="2">
    <source>
        <dbReference type="ARBA" id="ARBA00022475"/>
    </source>
</evidence>
<dbReference type="InterPro" id="IPR017452">
    <property type="entry name" value="GPCR_Rhodpsn_7TM"/>
</dbReference>
<dbReference type="InterPro" id="IPR000276">
    <property type="entry name" value="GPCR_Rhodpsn"/>
</dbReference>
<evidence type="ECO:0000313" key="9">
    <source>
        <dbReference type="EMBL" id="KAK3089497.1"/>
    </source>
</evidence>
<accession>A0AA88XS69</accession>
<dbReference type="Gene3D" id="1.20.1070.10">
    <property type="entry name" value="Rhodopsin 7-helix transmembrane proteins"/>
    <property type="match status" value="1"/>
</dbReference>
<feature type="transmembrane region" description="Helical" evidence="7">
    <location>
        <begin position="254"/>
        <end position="278"/>
    </location>
</feature>